<protein>
    <submittedName>
        <fullName evidence="1">Hydroxyacid dehydrogenase</fullName>
    </submittedName>
</protein>
<dbReference type="OrthoDB" id="9802752at2"/>
<dbReference type="PIRSF" id="PIRSF015268">
    <property type="entry name" value="Virulence_RhuM"/>
    <property type="match status" value="1"/>
</dbReference>
<comment type="caution">
    <text evidence="1">The sequence shown here is derived from an EMBL/GenBank/DDBJ whole genome shotgun (WGS) entry which is preliminary data.</text>
</comment>
<dbReference type="AlphaFoldDB" id="A0A367FQE8"/>
<dbReference type="Proteomes" id="UP000253094">
    <property type="component" value="Unassembled WGS sequence"/>
</dbReference>
<dbReference type="Pfam" id="PF13310">
    <property type="entry name" value="Virulence_RhuM"/>
    <property type="match status" value="1"/>
</dbReference>
<gene>
    <name evidence="1" type="ORF">DQ384_05175</name>
</gene>
<accession>A0A367FQE8</accession>
<evidence type="ECO:0000313" key="1">
    <source>
        <dbReference type="EMBL" id="RCG31937.1"/>
    </source>
</evidence>
<dbReference type="PANTHER" id="PTHR35810">
    <property type="entry name" value="CYTOPLASMIC PROTEIN-RELATED"/>
    <property type="match status" value="1"/>
</dbReference>
<evidence type="ECO:0000313" key="2">
    <source>
        <dbReference type="Proteomes" id="UP000253094"/>
    </source>
</evidence>
<keyword evidence="2" id="KW-1185">Reference proteome</keyword>
<sequence>MPCPKSAILVSRKGKIRSHLDQGSGQVAESSGELILYTTDDGLVQMQLRPVNGTVWLSQAEMAHLFDTGIPAINKHIANLLEDGELTEATISKLEIVQQEGSRLVGRQINVYNLDMILGVAYRVRSPRGIQFRQWATTVLREYLIKGFVLDDERLKHPGGVDYFDELLERIRDIRASEARFYQKVRDVFAQTSVDYDSKSDIASTFFATIQNKLVFAVTGYTAAELVVKRADPSKANMGLTSWKGAKVRKADTTVAKNYLNADEIDDLNRLTTQFLDYAETRAKRRQQITMAEWVVKTNDFIQFNEYAVLTNAGRVSHKDMEAMVAERFKIYEQARREREAIEAAREDTEEMQRLEAGATEQAFAELEDGISKITGVGGDRD</sequence>
<organism evidence="1 2">
    <name type="scientific">Sphaerisporangium album</name>
    <dbReference type="NCBI Taxonomy" id="509200"/>
    <lineage>
        <taxon>Bacteria</taxon>
        <taxon>Bacillati</taxon>
        <taxon>Actinomycetota</taxon>
        <taxon>Actinomycetes</taxon>
        <taxon>Streptosporangiales</taxon>
        <taxon>Streptosporangiaceae</taxon>
        <taxon>Sphaerisporangium</taxon>
    </lineage>
</organism>
<dbReference type="EMBL" id="QOIL01000003">
    <property type="protein sequence ID" value="RCG31937.1"/>
    <property type="molecule type" value="Genomic_DNA"/>
</dbReference>
<dbReference type="PANTHER" id="PTHR35810:SF1">
    <property type="entry name" value="CYTOPLASMIC PROTEIN"/>
    <property type="match status" value="1"/>
</dbReference>
<proteinExistence type="predicted"/>
<dbReference type="InterPro" id="IPR011204">
    <property type="entry name" value="Virulence_RhuM-like"/>
</dbReference>
<name>A0A367FQE8_9ACTN</name>
<reference evidence="1 2" key="1">
    <citation type="submission" date="2018-06" db="EMBL/GenBank/DDBJ databases">
        <title>Sphaerisporangium craniellae sp. nov., isolated from a marine sponge in the South China Sea.</title>
        <authorList>
            <person name="Li L."/>
        </authorList>
    </citation>
    <scope>NUCLEOTIDE SEQUENCE [LARGE SCALE GENOMIC DNA]</scope>
    <source>
        <strain evidence="1 2">CCTCC AA 208026</strain>
    </source>
</reference>